<dbReference type="GO" id="GO:0032259">
    <property type="term" value="P:methylation"/>
    <property type="evidence" value="ECO:0007669"/>
    <property type="project" value="UniProtKB-KW"/>
</dbReference>
<evidence type="ECO:0000256" key="4">
    <source>
        <dbReference type="ARBA" id="ARBA00022679"/>
    </source>
</evidence>
<dbReference type="SUPFAM" id="SSF53335">
    <property type="entry name" value="S-adenosyl-L-methionine-dependent methyltransferases"/>
    <property type="match status" value="1"/>
</dbReference>
<evidence type="ECO:0000256" key="5">
    <source>
        <dbReference type="ARBA" id="ARBA00022691"/>
    </source>
</evidence>
<dbReference type="InterPro" id="IPR029063">
    <property type="entry name" value="SAM-dependent_MTases_sf"/>
</dbReference>
<keyword evidence="5" id="KW-0949">S-adenosyl-L-methionine</keyword>
<organism evidence="7 8">
    <name type="scientific">Ferroplasma acidarmanus Fer1</name>
    <dbReference type="NCBI Taxonomy" id="333146"/>
    <lineage>
        <taxon>Archaea</taxon>
        <taxon>Methanobacteriati</taxon>
        <taxon>Thermoplasmatota</taxon>
        <taxon>Thermoplasmata</taxon>
        <taxon>Thermoplasmatales</taxon>
        <taxon>Ferroplasmaceae</taxon>
        <taxon>Ferroplasma</taxon>
    </lineage>
</organism>
<dbReference type="EC" id="2.1.1.72" evidence="2"/>
<comment type="catalytic activity">
    <reaction evidence="6">
        <text>a 2'-deoxyadenosine in DNA + S-adenosyl-L-methionine = an N(6)-methyl-2'-deoxyadenosine in DNA + S-adenosyl-L-homocysteine + H(+)</text>
        <dbReference type="Rhea" id="RHEA:15197"/>
        <dbReference type="Rhea" id="RHEA-COMP:12418"/>
        <dbReference type="Rhea" id="RHEA-COMP:12419"/>
        <dbReference type="ChEBI" id="CHEBI:15378"/>
        <dbReference type="ChEBI" id="CHEBI:57856"/>
        <dbReference type="ChEBI" id="CHEBI:59789"/>
        <dbReference type="ChEBI" id="CHEBI:90615"/>
        <dbReference type="ChEBI" id="CHEBI:90616"/>
        <dbReference type="EC" id="2.1.1.72"/>
    </reaction>
</comment>
<dbReference type="GO" id="GO:0043565">
    <property type="term" value="F:sequence-specific DNA binding"/>
    <property type="evidence" value="ECO:0007669"/>
    <property type="project" value="TreeGrafter"/>
</dbReference>
<evidence type="ECO:0000256" key="2">
    <source>
        <dbReference type="ARBA" id="ARBA00011900"/>
    </source>
</evidence>
<comment type="similarity">
    <text evidence="1">Belongs to the N(4)/N(6)-methyltransferase family.</text>
</comment>
<dbReference type="GO" id="GO:0009307">
    <property type="term" value="P:DNA restriction-modification system"/>
    <property type="evidence" value="ECO:0007669"/>
    <property type="project" value="InterPro"/>
</dbReference>
<sequence>MLRIMKYPGSKTAIVGEIQRVFDISQCTRFVDVFSGSGSVIINIQAGIEVYNDLNRDLFILFNSLKNNFSQLYRAADAVARDRKMFFDYYDGRIVMDTGNPDIEKAFSIFFNFNTGFGGMGNSYGKKDKSLFGTYRKNVSNLLKAESKIRKMKIENMDFREVIDKYNDPDTFFYLDPPYPGKDWYVHNFLESDFMELRNTLGSIKGKYLMNFNSTDKLPVKVFGKPSFVKEYANENGKPGETNARKVSFYTNMNVKI</sequence>
<keyword evidence="8" id="KW-1185">Reference proteome</keyword>
<keyword evidence="3 7" id="KW-0489">Methyltransferase</keyword>
<dbReference type="InterPro" id="IPR023095">
    <property type="entry name" value="Ade_MeTrfase_dom_2"/>
</dbReference>
<dbReference type="GO" id="GO:0009007">
    <property type="term" value="F:site-specific DNA-methyltransferase (adenine-specific) activity"/>
    <property type="evidence" value="ECO:0007669"/>
    <property type="project" value="UniProtKB-EC"/>
</dbReference>
<dbReference type="EMBL" id="CP004145">
    <property type="protein sequence ID" value="AGO60330.1"/>
    <property type="molecule type" value="Genomic_DNA"/>
</dbReference>
<dbReference type="REBASE" id="66033">
    <property type="entry name" value="M.FacFer1ORF350P"/>
</dbReference>
<gene>
    <name evidence="7" type="ORF">FACI_IFERC00001G0350</name>
</gene>
<dbReference type="Proteomes" id="UP000014660">
    <property type="component" value="Chromosome"/>
</dbReference>
<dbReference type="PRINTS" id="PR00505">
    <property type="entry name" value="D12N6MTFRASE"/>
</dbReference>
<evidence type="ECO:0000313" key="7">
    <source>
        <dbReference type="EMBL" id="AGO60330.1"/>
    </source>
</evidence>
<accession>S0AQM2</accession>
<dbReference type="PANTHER" id="PTHR30481">
    <property type="entry name" value="DNA ADENINE METHYLASE"/>
    <property type="match status" value="1"/>
</dbReference>
<dbReference type="GO" id="GO:0006298">
    <property type="term" value="P:mismatch repair"/>
    <property type="evidence" value="ECO:0007669"/>
    <property type="project" value="TreeGrafter"/>
</dbReference>
<evidence type="ECO:0000256" key="3">
    <source>
        <dbReference type="ARBA" id="ARBA00022603"/>
    </source>
</evidence>
<name>S0AQM2_FERAC</name>
<reference evidence="7 8" key="1">
    <citation type="journal article" date="2007" name="Proc. Natl. Acad. Sci. U.S.A.">
        <title>Genome dynamics in a natural archaeal population.</title>
        <authorList>
            <person name="Allen E.E."/>
            <person name="Tyson G.W."/>
            <person name="Whitaker R.J."/>
            <person name="Detter J.C."/>
            <person name="Richardson P.M."/>
            <person name="Banfield J.F."/>
        </authorList>
    </citation>
    <scope>NUCLEOTIDE SEQUENCE [LARGE SCALE GENOMIC DNA]</scope>
    <source>
        <strain evidence="8">fer1</strain>
    </source>
</reference>
<dbReference type="KEGG" id="fac:FACI_IFERC01G0350"/>
<dbReference type="InterPro" id="IPR012327">
    <property type="entry name" value="MeTrfase_D12"/>
</dbReference>
<dbReference type="GO" id="GO:1904047">
    <property type="term" value="F:S-adenosyl-L-methionine binding"/>
    <property type="evidence" value="ECO:0007669"/>
    <property type="project" value="TreeGrafter"/>
</dbReference>
<evidence type="ECO:0000313" key="8">
    <source>
        <dbReference type="Proteomes" id="UP000014660"/>
    </source>
</evidence>
<dbReference type="AlphaFoldDB" id="S0AQM2"/>
<proteinExistence type="inferred from homology"/>
<evidence type="ECO:0000256" key="1">
    <source>
        <dbReference type="ARBA" id="ARBA00006594"/>
    </source>
</evidence>
<dbReference type="Pfam" id="PF02086">
    <property type="entry name" value="MethyltransfD12"/>
    <property type="match status" value="1"/>
</dbReference>
<keyword evidence="4" id="KW-0808">Transferase</keyword>
<dbReference type="Gene3D" id="3.40.50.150">
    <property type="entry name" value="Vaccinia Virus protein VP39"/>
    <property type="match status" value="1"/>
</dbReference>
<dbReference type="Gene3D" id="1.10.1020.10">
    <property type="entry name" value="Adenine-specific Methyltransferase, Domain 2"/>
    <property type="match status" value="1"/>
</dbReference>
<evidence type="ECO:0000256" key="6">
    <source>
        <dbReference type="ARBA" id="ARBA00047942"/>
    </source>
</evidence>
<dbReference type="HOGENOM" id="CLU_063430_1_0_2"/>
<protein>
    <recommendedName>
        <fullName evidence="2">site-specific DNA-methyltransferase (adenine-specific)</fullName>
        <ecNumber evidence="2">2.1.1.72</ecNumber>
    </recommendedName>
</protein>